<evidence type="ECO:0000313" key="2">
    <source>
        <dbReference type="Proteomes" id="UP001057402"/>
    </source>
</evidence>
<accession>A0ACB9QY61</accession>
<dbReference type="Proteomes" id="UP001057402">
    <property type="component" value="Chromosome 5"/>
</dbReference>
<gene>
    <name evidence="1" type="ORF">MLD38_019462</name>
</gene>
<organism evidence="1 2">
    <name type="scientific">Melastoma candidum</name>
    <dbReference type="NCBI Taxonomy" id="119954"/>
    <lineage>
        <taxon>Eukaryota</taxon>
        <taxon>Viridiplantae</taxon>
        <taxon>Streptophyta</taxon>
        <taxon>Embryophyta</taxon>
        <taxon>Tracheophyta</taxon>
        <taxon>Spermatophyta</taxon>
        <taxon>Magnoliopsida</taxon>
        <taxon>eudicotyledons</taxon>
        <taxon>Gunneridae</taxon>
        <taxon>Pentapetalae</taxon>
        <taxon>rosids</taxon>
        <taxon>malvids</taxon>
        <taxon>Myrtales</taxon>
        <taxon>Melastomataceae</taxon>
        <taxon>Melastomatoideae</taxon>
        <taxon>Melastomateae</taxon>
        <taxon>Melastoma</taxon>
    </lineage>
</organism>
<evidence type="ECO:0000313" key="1">
    <source>
        <dbReference type="EMBL" id="KAI4371198.1"/>
    </source>
</evidence>
<keyword evidence="2" id="KW-1185">Reference proteome</keyword>
<dbReference type="EMBL" id="CM042884">
    <property type="protein sequence ID" value="KAI4371198.1"/>
    <property type="molecule type" value="Genomic_DNA"/>
</dbReference>
<sequence length="456" mass="49919">MKPSSTSLFINIGYYVQPKRFSSQKQSAHFFVVLPPQIPILNSHLINFDVVSSLPGQHSVSIPQDQTGSPSSKSSKMGCISSKVMARSASYRQEMKLGSSRGTARGTQALPGDLLIPKKGSHHFLALVCTATATADGHRSGSFTFESPISADKTGDDDATIVPHQVPLVNQDQSTDDHEASADPPKRSRSWHSFPLEDLPYASSAESCNEDNCTAEVNDKGAIQSRSFHTVEDYDRLLKRIWHATLSGKENGAEESAEREKEKLTSPIDTANQTKEDNANSQETKSSQGRASLVGESNASNVMMIKIARDDKEDPRSLKVNIQGELSINNDATQERPLPLTAKGFKRKSIARELNALKIPSTFEPPAVASLREWIPEGQVSSPDVDPTPKFGSFFVPSDNITNKSDQHAIFNDELVFALEEQLQHMKAEEEDILKQITSTWEVPGSTGIKEDIATS</sequence>
<comment type="caution">
    <text evidence="1">The sequence shown here is derived from an EMBL/GenBank/DDBJ whole genome shotgun (WGS) entry which is preliminary data.</text>
</comment>
<protein>
    <submittedName>
        <fullName evidence="1">Uncharacterized protein</fullName>
    </submittedName>
</protein>
<proteinExistence type="predicted"/>
<reference evidence="2" key="1">
    <citation type="journal article" date="2023" name="Front. Plant Sci.">
        <title>Chromosomal-level genome assembly of Melastoma candidum provides insights into trichome evolution.</title>
        <authorList>
            <person name="Zhong Y."/>
            <person name="Wu W."/>
            <person name="Sun C."/>
            <person name="Zou P."/>
            <person name="Liu Y."/>
            <person name="Dai S."/>
            <person name="Zhou R."/>
        </authorList>
    </citation>
    <scope>NUCLEOTIDE SEQUENCE [LARGE SCALE GENOMIC DNA]</scope>
</reference>
<name>A0ACB9QY61_9MYRT</name>